<feature type="compositionally biased region" description="Low complexity" evidence="1">
    <location>
        <begin position="626"/>
        <end position="635"/>
    </location>
</feature>
<dbReference type="Proteomes" id="UP000297245">
    <property type="component" value="Unassembled WGS sequence"/>
</dbReference>
<evidence type="ECO:0000256" key="1">
    <source>
        <dbReference type="SAM" id="MobiDB-lite"/>
    </source>
</evidence>
<keyword evidence="3" id="KW-1185">Reference proteome</keyword>
<feature type="compositionally biased region" description="Acidic residues" evidence="1">
    <location>
        <begin position="601"/>
        <end position="610"/>
    </location>
</feature>
<organism evidence="2 3">
    <name type="scientific">Dendrothele bispora (strain CBS 962.96)</name>
    <dbReference type="NCBI Taxonomy" id="1314807"/>
    <lineage>
        <taxon>Eukaryota</taxon>
        <taxon>Fungi</taxon>
        <taxon>Dikarya</taxon>
        <taxon>Basidiomycota</taxon>
        <taxon>Agaricomycotina</taxon>
        <taxon>Agaricomycetes</taxon>
        <taxon>Agaricomycetidae</taxon>
        <taxon>Agaricales</taxon>
        <taxon>Agaricales incertae sedis</taxon>
        <taxon>Dendrothele</taxon>
    </lineage>
</organism>
<gene>
    <name evidence="2" type="ORF">K435DRAFT_869869</name>
</gene>
<name>A0A4S8L833_DENBC</name>
<feature type="compositionally biased region" description="Low complexity" evidence="1">
    <location>
        <begin position="161"/>
        <end position="182"/>
    </location>
</feature>
<feature type="region of interest" description="Disordered" evidence="1">
    <location>
        <begin position="582"/>
        <end position="651"/>
    </location>
</feature>
<reference evidence="2 3" key="1">
    <citation type="journal article" date="2019" name="Nat. Ecol. Evol.">
        <title>Megaphylogeny resolves global patterns of mushroom evolution.</title>
        <authorList>
            <person name="Varga T."/>
            <person name="Krizsan K."/>
            <person name="Foldi C."/>
            <person name="Dima B."/>
            <person name="Sanchez-Garcia M."/>
            <person name="Sanchez-Ramirez S."/>
            <person name="Szollosi G.J."/>
            <person name="Szarkandi J.G."/>
            <person name="Papp V."/>
            <person name="Albert L."/>
            <person name="Andreopoulos W."/>
            <person name="Angelini C."/>
            <person name="Antonin V."/>
            <person name="Barry K.W."/>
            <person name="Bougher N.L."/>
            <person name="Buchanan P."/>
            <person name="Buyck B."/>
            <person name="Bense V."/>
            <person name="Catcheside P."/>
            <person name="Chovatia M."/>
            <person name="Cooper J."/>
            <person name="Damon W."/>
            <person name="Desjardin D."/>
            <person name="Finy P."/>
            <person name="Geml J."/>
            <person name="Haridas S."/>
            <person name="Hughes K."/>
            <person name="Justo A."/>
            <person name="Karasinski D."/>
            <person name="Kautmanova I."/>
            <person name="Kiss B."/>
            <person name="Kocsube S."/>
            <person name="Kotiranta H."/>
            <person name="LaButti K.M."/>
            <person name="Lechner B.E."/>
            <person name="Liimatainen K."/>
            <person name="Lipzen A."/>
            <person name="Lukacs Z."/>
            <person name="Mihaltcheva S."/>
            <person name="Morgado L.N."/>
            <person name="Niskanen T."/>
            <person name="Noordeloos M.E."/>
            <person name="Ohm R.A."/>
            <person name="Ortiz-Santana B."/>
            <person name="Ovrebo C."/>
            <person name="Racz N."/>
            <person name="Riley R."/>
            <person name="Savchenko A."/>
            <person name="Shiryaev A."/>
            <person name="Soop K."/>
            <person name="Spirin V."/>
            <person name="Szebenyi C."/>
            <person name="Tomsovsky M."/>
            <person name="Tulloss R.E."/>
            <person name="Uehling J."/>
            <person name="Grigoriev I.V."/>
            <person name="Vagvolgyi C."/>
            <person name="Papp T."/>
            <person name="Martin F.M."/>
            <person name="Miettinen O."/>
            <person name="Hibbett D.S."/>
            <person name="Nagy L.G."/>
        </authorList>
    </citation>
    <scope>NUCLEOTIDE SEQUENCE [LARGE SCALE GENOMIC DNA]</scope>
    <source>
        <strain evidence="2 3">CBS 962.96</strain>
    </source>
</reference>
<feature type="compositionally biased region" description="Polar residues" evidence="1">
    <location>
        <begin position="193"/>
        <end position="204"/>
    </location>
</feature>
<accession>A0A4S8L833</accession>
<sequence length="917" mass="101141">MSFPDEFTPEIDLAWIASTDRHNVQHFHARPVATFFEGIRTSLLEHVPTYLADGAPPTLSMKLTKLIDSWASKLAILAQSLPNHANKYPIWFTGFLYSLSELICWIYHDEAQLQKSLAATWVLSEKDRQKMSKALVMFLRRRNLSQGNDTLSFGQPGPLLTAGAAPSSSVPTAAATKPASPAKRQTMAKPAQITPSRSKATSSSVCFDIDPLDTMEVQPTLSAAMCSSPPPEPSSSSTTQKKRKRSAQGIEADEMTPQTKKGKGRGVVRPPTPSESSDEENTPVFELDNILKKASGNDVRALLDTLFEHVKPLQDINPKTFGRPLKYGKARKDKLTPYYAFHDAAEPPFFVPRTDRGAPFKLNVDTLLRANEHVQPYIRQPCVGCSLSLKDCKCTGIFHGKADNADRFFVNNKCGPCCAGSKVCSHSIKLDSLLSLKESMNSFSSDSESRLKERAFRIASNINLRDSLVEQPPQLELEQRRLLNLSIDSIDEDLERQIETFRHSCPDPTVVFAHLNNTDPANKIITEQAEALAAIFNWPTMKNAVRQHFSIDKSSGKYEVADNEDDRDEVLEKLQAWARSTYANSLDTPGAGPSSGQKGDSDDEEEDDDEGSSHEPPAKRSRVAGPSKSTSSSSKKTPKAQDKLSPRRSPRKNLTILGLTINIASNSLTFYTMSSTSTTQNTTDWSAANQEPWIEQATVLITAIALADHLSSNVPFDAFKACPPSVAKYKEGFKALEAAIGRGDIGIINAYTGIKHFYRRLTAPPATVVPKGKGTKSKKVVKSSAIVQDDDEEEVQVITSKETSGGDVEMASGLEVSIHAPPKVNSKEAKFRRIASSICLHYYALYSSHYTHSVTQSQTARSSSNRAVVNHELAKRMRVAGSASDFSEPKPEQEKQLEKEIGNTLENQYRRFFAIYY</sequence>
<evidence type="ECO:0000313" key="3">
    <source>
        <dbReference type="Proteomes" id="UP000297245"/>
    </source>
</evidence>
<proteinExistence type="predicted"/>
<feature type="region of interest" description="Disordered" evidence="1">
    <location>
        <begin position="223"/>
        <end position="283"/>
    </location>
</feature>
<protein>
    <submittedName>
        <fullName evidence="2">Uncharacterized protein</fullName>
    </submittedName>
</protein>
<evidence type="ECO:0000313" key="2">
    <source>
        <dbReference type="EMBL" id="THU84844.1"/>
    </source>
</evidence>
<feature type="region of interest" description="Disordered" evidence="1">
    <location>
        <begin position="149"/>
        <end position="204"/>
    </location>
</feature>
<dbReference type="AlphaFoldDB" id="A0A4S8L833"/>
<dbReference type="EMBL" id="ML179577">
    <property type="protein sequence ID" value="THU84844.1"/>
    <property type="molecule type" value="Genomic_DNA"/>
</dbReference>